<sequence>MRVWRIILGLGLCAGVARAEWRNIQTQTGIPKDVTVFRPGFFAVATDTQLYVSRDGGVTTLNEGMAGSFLRAPDCVVGIRTDGTLRSLGGCSPADDGKRLFPDDGNDYEVRAVRVTADGGVGYAVAAELPLMTPQFRSSLVPSDGGTAEWGPLDNPQPGMSAQPQLAVLPPQADGLAQALFSVSASKANFLWYRGTTAVSYVASGITPPNSAHGVALLPGATPDKPLAFFGNDTGLFRGTLGTSANPFEPIPLAPGAVDALAFDVAGGSSAGTGFGLLLLKQSDGKVTAFSAEPVTPPALPGTLWRQNTDLPTGITQSALRLACADASYCVAILNGPAQNVLIYTNANAPSVNELPASLRVDEGTTQDVQLKLRDADGDAVRLSGTVRAPGSPLSVVQEPLDSREDSGLKLKLTAPPGICASQTSYLDLVASDGLRAHDTPKAIALEMRHTVAPGAPLGATLAVDGGAFFMGGPPGTLTPTRGTGCEPVKYAWTTPARAPVLTEDAVGVATLTPPSTRTDRCKEGTTSYTYEVRAYDGELSSLPATVPVQLHPWGPPDAPFTSGTREVYSGAALGPQATHLCAAAPGTPATPGLPPVSTFWSVLENPSGVSVLALLGNTRRPVGSEPLEGSAVLLASATCVDTLQLKLRAFNRITVDGYVLDGPPSDVDVAVKPRWVPVDAVRAEVTLVEPPEERKVRGRVTTNPPVNCTGMRALSTVVTLEDPSDPSRVFDTRTYPWAAGTFELDLPPTCGSASYTVRTRVQEAVAEGSVKTPEVLTPFSRGERKVELGELDGELVATCGKGARGTLRQTIPEGACTAVDLTWTPGPSPELEPLVSQGDSVTLATVDTQLESLVGEHVTLDVTATGEGASEAKTRTHSVRIGARPFVTVERRTETTGVGTDSGQFGVTVTLRNDTACDVSSIRYAETVTGAQVLPRSVTLNGQPVTPVEVTEQHFEVERVPLPAGATATLTYVVRPALLTAPTYSGTATLREVVVSRAEAPPDSTSGCGCSGGGSGVTAFGLGALAWAARRRRGVRARS</sequence>
<protein>
    <recommendedName>
        <fullName evidence="4">DUF11 domain-containing protein</fullName>
    </recommendedName>
</protein>
<feature type="chain" id="PRO_5031082613" description="DUF11 domain-containing protein" evidence="1">
    <location>
        <begin position="20"/>
        <end position="1040"/>
    </location>
</feature>
<proteinExistence type="predicted"/>
<evidence type="ECO:0000313" key="3">
    <source>
        <dbReference type="Proteomes" id="UP000528460"/>
    </source>
</evidence>
<name>A0A7Y4JTA9_9BACT</name>
<keyword evidence="1" id="KW-0732">Signal</keyword>
<dbReference type="EMBL" id="JABFJW010000106">
    <property type="protein sequence ID" value="NOK10473.1"/>
    <property type="molecule type" value="Genomic_DNA"/>
</dbReference>
<evidence type="ECO:0000313" key="2">
    <source>
        <dbReference type="EMBL" id="NOK10473.1"/>
    </source>
</evidence>
<feature type="signal peptide" evidence="1">
    <location>
        <begin position="1"/>
        <end position="19"/>
    </location>
</feature>
<gene>
    <name evidence="2" type="ORF">HNS30_15670</name>
</gene>
<comment type="caution">
    <text evidence="2">The sequence shown here is derived from an EMBL/GenBank/DDBJ whole genome shotgun (WGS) entry which is preliminary data.</text>
</comment>
<organism evidence="2 3">
    <name type="scientific">Corallococcus exercitus</name>
    <dbReference type="NCBI Taxonomy" id="2316736"/>
    <lineage>
        <taxon>Bacteria</taxon>
        <taxon>Pseudomonadati</taxon>
        <taxon>Myxococcota</taxon>
        <taxon>Myxococcia</taxon>
        <taxon>Myxococcales</taxon>
        <taxon>Cystobacterineae</taxon>
        <taxon>Myxococcaceae</taxon>
        <taxon>Corallococcus</taxon>
    </lineage>
</organism>
<dbReference type="AlphaFoldDB" id="A0A7Y4JTA9"/>
<evidence type="ECO:0008006" key="4">
    <source>
        <dbReference type="Google" id="ProtNLM"/>
    </source>
</evidence>
<accession>A0A7Y4JTA9</accession>
<dbReference type="RefSeq" id="WP_171415019.1">
    <property type="nucleotide sequence ID" value="NZ_JABFJW010000106.1"/>
</dbReference>
<reference evidence="2 3" key="1">
    <citation type="submission" date="2020-05" db="EMBL/GenBank/DDBJ databases">
        <authorList>
            <person name="Whitworth D."/>
        </authorList>
    </citation>
    <scope>NUCLEOTIDE SEQUENCE [LARGE SCALE GENOMIC DNA]</scope>
    <source>
        <strain evidence="2 3">CA046A</strain>
    </source>
</reference>
<evidence type="ECO:0000256" key="1">
    <source>
        <dbReference type="SAM" id="SignalP"/>
    </source>
</evidence>
<dbReference type="Proteomes" id="UP000528460">
    <property type="component" value="Unassembled WGS sequence"/>
</dbReference>